<feature type="region of interest" description="Disordered" evidence="1">
    <location>
        <begin position="1"/>
        <end position="40"/>
    </location>
</feature>
<protein>
    <submittedName>
        <fullName evidence="2">Uncharacterized protein</fullName>
    </submittedName>
</protein>
<feature type="compositionally biased region" description="Basic and acidic residues" evidence="1">
    <location>
        <begin position="20"/>
        <end position="31"/>
    </location>
</feature>
<proteinExistence type="predicted"/>
<comment type="caution">
    <text evidence="2">The sequence shown here is derived from an EMBL/GenBank/DDBJ whole genome shotgun (WGS) entry which is preliminary data.</text>
</comment>
<gene>
    <name evidence="2" type="ORF">EZS28_056177</name>
</gene>
<dbReference type="AlphaFoldDB" id="A0A5J4PNV5"/>
<dbReference type="EMBL" id="SNRW01049372">
    <property type="protein sequence ID" value="KAA6311177.1"/>
    <property type="molecule type" value="Genomic_DNA"/>
</dbReference>
<reference evidence="2 3" key="1">
    <citation type="submission" date="2019-03" db="EMBL/GenBank/DDBJ databases">
        <title>Single cell metagenomics reveals metabolic interactions within the superorganism composed of flagellate Streblomastix strix and complex community of Bacteroidetes bacteria on its surface.</title>
        <authorList>
            <person name="Treitli S.C."/>
            <person name="Kolisko M."/>
            <person name="Husnik F."/>
            <person name="Keeling P."/>
            <person name="Hampl V."/>
        </authorList>
    </citation>
    <scope>NUCLEOTIDE SEQUENCE [LARGE SCALE GENOMIC DNA]</scope>
    <source>
        <strain evidence="2">ST1C</strain>
    </source>
</reference>
<dbReference type="Proteomes" id="UP000324800">
    <property type="component" value="Unassembled WGS sequence"/>
</dbReference>
<evidence type="ECO:0000256" key="1">
    <source>
        <dbReference type="SAM" id="MobiDB-lite"/>
    </source>
</evidence>
<accession>A0A5J4PNV5</accession>
<feature type="non-terminal residue" evidence="2">
    <location>
        <position position="165"/>
    </location>
</feature>
<name>A0A5J4PNV5_9EUKA</name>
<evidence type="ECO:0000313" key="3">
    <source>
        <dbReference type="Proteomes" id="UP000324800"/>
    </source>
</evidence>
<organism evidence="2 3">
    <name type="scientific">Streblomastix strix</name>
    <dbReference type="NCBI Taxonomy" id="222440"/>
    <lineage>
        <taxon>Eukaryota</taxon>
        <taxon>Metamonada</taxon>
        <taxon>Preaxostyla</taxon>
        <taxon>Oxymonadida</taxon>
        <taxon>Streblomastigidae</taxon>
        <taxon>Streblomastix</taxon>
    </lineage>
</organism>
<sequence>MQSRQKIQNAARAIISFTDSDTKNKQEKQNEQSDSEQTPSLTDIVSCLESLKEQIQTNRSSKEVVQIPKLLRSLIALVTFRLGTHLREQTDLLRLNVRRQSRLCLDWIRVYGDAQVQSELVRQGYGRVMSITFSTAGGVGEEQDEEINVGLGDIYYFLIDLHEGR</sequence>
<evidence type="ECO:0000313" key="2">
    <source>
        <dbReference type="EMBL" id="KAA6311177.1"/>
    </source>
</evidence>